<evidence type="ECO:0000313" key="2">
    <source>
        <dbReference type="Proteomes" id="UP001500889"/>
    </source>
</evidence>
<dbReference type="EMBL" id="AP029267">
    <property type="protein sequence ID" value="BFG03904.1"/>
    <property type="molecule type" value="Genomic_DNA"/>
</dbReference>
<keyword evidence="2" id="KW-1185">Reference proteome</keyword>
<name>A0AAU9G723_DROMD</name>
<dbReference type="AlphaFoldDB" id="A0AAU9G723"/>
<reference evidence="1 2" key="1">
    <citation type="submission" date="2024-02" db="EMBL/GenBank/DDBJ databases">
        <title>A chromosome-level genome assembly of Drosophila madeirensis, a fruit fly species endemic to Madeira island.</title>
        <authorList>
            <person name="Tomihara K."/>
            <person name="Llopart A."/>
            <person name="Yamamoto D."/>
        </authorList>
    </citation>
    <scope>NUCLEOTIDE SEQUENCE [LARGE SCALE GENOMIC DNA]</scope>
    <source>
        <strain evidence="1 2">RF1</strain>
    </source>
</reference>
<evidence type="ECO:0000313" key="1">
    <source>
        <dbReference type="EMBL" id="BFG03904.1"/>
    </source>
</evidence>
<protein>
    <submittedName>
        <fullName evidence="1">Coilin-like</fullName>
    </submittedName>
</protein>
<organism evidence="1 2">
    <name type="scientific">Drosophila madeirensis</name>
    <name type="common">Fruit fly</name>
    <dbReference type="NCBI Taxonomy" id="30013"/>
    <lineage>
        <taxon>Eukaryota</taxon>
        <taxon>Metazoa</taxon>
        <taxon>Ecdysozoa</taxon>
        <taxon>Arthropoda</taxon>
        <taxon>Hexapoda</taxon>
        <taxon>Insecta</taxon>
        <taxon>Pterygota</taxon>
        <taxon>Neoptera</taxon>
        <taxon>Endopterygota</taxon>
        <taxon>Diptera</taxon>
        <taxon>Brachycera</taxon>
        <taxon>Muscomorpha</taxon>
        <taxon>Ephydroidea</taxon>
        <taxon>Drosophilidae</taxon>
        <taxon>Drosophila</taxon>
        <taxon>Sophophora</taxon>
    </lineage>
</organism>
<gene>
    <name evidence="1" type="ORF">DMAD_03027</name>
</gene>
<dbReference type="Proteomes" id="UP001500889">
    <property type="component" value="Chromosome E"/>
</dbReference>
<accession>A0AAU9G723</accession>
<sequence length="71" mass="8423">MEAFTIKIDLTNFFSDERQHALILIDSAWKNIEDVQHHNQNLFNLICLLRIQMNTSNWLLPKLLGKNLLHH</sequence>
<proteinExistence type="predicted"/>